<protein>
    <recommendedName>
        <fullName evidence="5">DUF2927 domain-containing protein</fullName>
    </recommendedName>
</protein>
<dbReference type="RefSeq" id="WP_084615262.1">
    <property type="nucleotide sequence ID" value="NZ_JAME01000006.1"/>
</dbReference>
<evidence type="ECO:0000256" key="2">
    <source>
        <dbReference type="SAM" id="SignalP"/>
    </source>
</evidence>
<sequence>MHRPSRFQAFGAAMAFAALAACDFGPSEGLDTSSKPQVRPDRPAATPDTRPPTTREPSARSRDLATYYARLEADLVGQGLLRTDGGGVDTPFTETQLVRNFERIALAEEYERGAGFRPSSGGLGRIKKWTQPVRVQAEFGPSVDRDQRARESGTLSRYVDRLARVTSHPITMSSSNPNFHVLFMGEDDRGQIAPRVRSIVPGIDSASLAALTSLPREIHCLVVAFSDQPGGYAYGQAIALIRAEHPDLLMKSCIHEELAQGLGLANDSPGARPSIFNDDDEFALLTTHDEMLLKMLYDPRLRPGMTPDEARPVVQRVALELAGGDRLASIDAE</sequence>
<dbReference type="Pfam" id="PF11150">
    <property type="entry name" value="DUF2927"/>
    <property type="match status" value="1"/>
</dbReference>
<keyword evidence="4" id="KW-1185">Reference proteome</keyword>
<dbReference type="Proteomes" id="UP000023430">
    <property type="component" value="Unassembled WGS sequence"/>
</dbReference>
<dbReference type="EMBL" id="JAME01000006">
    <property type="protein sequence ID" value="ETX29884.1"/>
    <property type="molecule type" value="Genomic_DNA"/>
</dbReference>
<evidence type="ECO:0000313" key="4">
    <source>
        <dbReference type="Proteomes" id="UP000023430"/>
    </source>
</evidence>
<dbReference type="PATRIC" id="fig|1449351.3.peg.1072"/>
<feature type="signal peptide" evidence="2">
    <location>
        <begin position="1"/>
        <end position="20"/>
    </location>
</feature>
<proteinExistence type="predicted"/>
<accession>X7FCU8</accession>
<gene>
    <name evidence="3" type="ORF">RISW2_19715</name>
</gene>
<dbReference type="PROSITE" id="PS51257">
    <property type="entry name" value="PROKAR_LIPOPROTEIN"/>
    <property type="match status" value="1"/>
</dbReference>
<dbReference type="eggNOG" id="ENOG502Z86E">
    <property type="taxonomic scope" value="Bacteria"/>
</dbReference>
<feature type="compositionally biased region" description="Low complexity" evidence="1">
    <location>
        <begin position="43"/>
        <end position="52"/>
    </location>
</feature>
<comment type="caution">
    <text evidence="3">The sequence shown here is derived from an EMBL/GenBank/DDBJ whole genome shotgun (WGS) entry which is preliminary data.</text>
</comment>
<evidence type="ECO:0000313" key="3">
    <source>
        <dbReference type="EMBL" id="ETX29884.1"/>
    </source>
</evidence>
<evidence type="ECO:0008006" key="5">
    <source>
        <dbReference type="Google" id="ProtNLM"/>
    </source>
</evidence>
<feature type="chain" id="PRO_5004977727" description="DUF2927 domain-containing protein" evidence="2">
    <location>
        <begin position="21"/>
        <end position="333"/>
    </location>
</feature>
<evidence type="ECO:0000256" key="1">
    <source>
        <dbReference type="SAM" id="MobiDB-lite"/>
    </source>
</evidence>
<name>X7FCU8_9RHOB</name>
<reference evidence="3 4" key="1">
    <citation type="submission" date="2014-01" db="EMBL/GenBank/DDBJ databases">
        <title>Roseivivax isoporae LMG 25204 Genome Sequencing.</title>
        <authorList>
            <person name="Lai Q."/>
            <person name="Li G."/>
            <person name="Shao Z."/>
        </authorList>
    </citation>
    <scope>NUCLEOTIDE SEQUENCE [LARGE SCALE GENOMIC DNA]</scope>
    <source>
        <strain evidence="3 4">LMG 25204</strain>
    </source>
</reference>
<dbReference type="AlphaFoldDB" id="X7FCU8"/>
<dbReference type="STRING" id="1449351.RISW2_19715"/>
<dbReference type="OrthoDB" id="3295600at2"/>
<dbReference type="InterPro" id="IPR021323">
    <property type="entry name" value="DUF2927"/>
</dbReference>
<keyword evidence="2" id="KW-0732">Signal</keyword>
<organism evidence="3 4">
    <name type="scientific">Roseivivax isoporae LMG 25204</name>
    <dbReference type="NCBI Taxonomy" id="1449351"/>
    <lineage>
        <taxon>Bacteria</taxon>
        <taxon>Pseudomonadati</taxon>
        <taxon>Pseudomonadota</taxon>
        <taxon>Alphaproteobacteria</taxon>
        <taxon>Rhodobacterales</taxon>
        <taxon>Roseobacteraceae</taxon>
        <taxon>Roseivivax</taxon>
    </lineage>
</organism>
<feature type="region of interest" description="Disordered" evidence="1">
    <location>
        <begin position="27"/>
        <end position="62"/>
    </location>
</feature>